<comment type="caution">
    <text evidence="2">The sequence shown here is derived from an EMBL/GenBank/DDBJ whole genome shotgun (WGS) entry which is preliminary data.</text>
</comment>
<dbReference type="Proteomes" id="UP000231279">
    <property type="component" value="Unassembled WGS sequence"/>
</dbReference>
<evidence type="ECO:0000313" key="3">
    <source>
        <dbReference type="Proteomes" id="UP000231279"/>
    </source>
</evidence>
<accession>A0A2G9IB13</accession>
<dbReference type="AlphaFoldDB" id="A0A2G9IB13"/>
<organism evidence="2 3">
    <name type="scientific">Handroanthus impetiginosus</name>
    <dbReference type="NCBI Taxonomy" id="429701"/>
    <lineage>
        <taxon>Eukaryota</taxon>
        <taxon>Viridiplantae</taxon>
        <taxon>Streptophyta</taxon>
        <taxon>Embryophyta</taxon>
        <taxon>Tracheophyta</taxon>
        <taxon>Spermatophyta</taxon>
        <taxon>Magnoliopsida</taxon>
        <taxon>eudicotyledons</taxon>
        <taxon>Gunneridae</taxon>
        <taxon>Pentapetalae</taxon>
        <taxon>asterids</taxon>
        <taxon>lamiids</taxon>
        <taxon>Lamiales</taxon>
        <taxon>Bignoniaceae</taxon>
        <taxon>Crescentiina</taxon>
        <taxon>Tabebuia alliance</taxon>
        <taxon>Handroanthus</taxon>
    </lineage>
</organism>
<sequence length="170" mass="19848">MFKITSQLMLCREKISDKDMLEKTFSTFYASNLLLQQQYREKGFKKYSELISCLLVAEQNNELLMKNHENRLTGSSPFPEANATNFSNSDRGRSCSHGRGRDRYNYQNYGNGHWSRICRTPKHLVELYQALLKKKNKSVEVNFTNSINNFDNDNDINDIDITHLDVADFF</sequence>
<name>A0A2G9IB13_9LAMI</name>
<feature type="region of interest" description="Disordered" evidence="1">
    <location>
        <begin position="74"/>
        <end position="101"/>
    </location>
</feature>
<dbReference type="PANTHER" id="PTHR33325:SF11">
    <property type="entry name" value="COLD SHOCK DOMAIN-CONTAINING PROTEIN 4-LIKE"/>
    <property type="match status" value="1"/>
</dbReference>
<evidence type="ECO:0000256" key="1">
    <source>
        <dbReference type="SAM" id="MobiDB-lite"/>
    </source>
</evidence>
<evidence type="ECO:0000313" key="2">
    <source>
        <dbReference type="EMBL" id="PIN26938.1"/>
    </source>
</evidence>
<protein>
    <submittedName>
        <fullName evidence="2">Uncharacterized protein</fullName>
    </submittedName>
</protein>
<keyword evidence="3" id="KW-1185">Reference proteome</keyword>
<proteinExistence type="predicted"/>
<dbReference type="PANTHER" id="PTHR33325">
    <property type="entry name" value="ZINC FINGER, CCHC-TYPE-RELATED"/>
    <property type="match status" value="1"/>
</dbReference>
<gene>
    <name evidence="2" type="ORF">CDL12_00295</name>
</gene>
<dbReference type="EMBL" id="NKXS01000028">
    <property type="protein sequence ID" value="PIN26938.1"/>
    <property type="molecule type" value="Genomic_DNA"/>
</dbReference>
<feature type="compositionally biased region" description="Polar residues" evidence="1">
    <location>
        <begin position="74"/>
        <end position="89"/>
    </location>
</feature>
<reference evidence="3" key="1">
    <citation type="journal article" date="2018" name="Gigascience">
        <title>Genome assembly of the Pink Ipe (Handroanthus impetiginosus, Bignoniaceae), a highly valued, ecologically keystone Neotropical timber forest tree.</title>
        <authorList>
            <person name="Silva-Junior O.B."/>
            <person name="Grattapaglia D."/>
            <person name="Novaes E."/>
            <person name="Collevatti R.G."/>
        </authorList>
    </citation>
    <scope>NUCLEOTIDE SEQUENCE [LARGE SCALE GENOMIC DNA]</scope>
    <source>
        <strain evidence="3">cv. UFG-1</strain>
    </source>
</reference>
<dbReference type="OrthoDB" id="1737440at2759"/>